<organism evidence="2 3">
    <name type="scientific">Desmophyllum pertusum</name>
    <dbReference type="NCBI Taxonomy" id="174260"/>
    <lineage>
        <taxon>Eukaryota</taxon>
        <taxon>Metazoa</taxon>
        <taxon>Cnidaria</taxon>
        <taxon>Anthozoa</taxon>
        <taxon>Hexacorallia</taxon>
        <taxon>Scleractinia</taxon>
        <taxon>Caryophylliina</taxon>
        <taxon>Caryophylliidae</taxon>
        <taxon>Desmophyllum</taxon>
    </lineage>
</organism>
<evidence type="ECO:0000313" key="3">
    <source>
        <dbReference type="Proteomes" id="UP001163046"/>
    </source>
</evidence>
<evidence type="ECO:0000259" key="1">
    <source>
        <dbReference type="PROSITE" id="PS50022"/>
    </source>
</evidence>
<dbReference type="Gene3D" id="2.60.120.260">
    <property type="entry name" value="Galactose-binding domain-like"/>
    <property type="match status" value="1"/>
</dbReference>
<proteinExistence type="predicted"/>
<dbReference type="Proteomes" id="UP001163046">
    <property type="component" value="Unassembled WGS sequence"/>
</dbReference>
<name>A0A9W9ZYE5_9CNID</name>
<feature type="domain" description="F5/8 type C" evidence="1">
    <location>
        <begin position="1"/>
        <end position="64"/>
    </location>
</feature>
<reference evidence="2" key="1">
    <citation type="submission" date="2023-01" db="EMBL/GenBank/DDBJ databases">
        <title>Genome assembly of the deep-sea coral Lophelia pertusa.</title>
        <authorList>
            <person name="Herrera S."/>
            <person name="Cordes E."/>
        </authorList>
    </citation>
    <scope>NUCLEOTIDE SEQUENCE</scope>
    <source>
        <strain evidence="2">USNM1676648</strain>
        <tissue evidence="2">Polyp</tissue>
    </source>
</reference>
<evidence type="ECO:0000313" key="2">
    <source>
        <dbReference type="EMBL" id="KAJ7390138.1"/>
    </source>
</evidence>
<gene>
    <name evidence="2" type="ORF">OS493_027176</name>
</gene>
<sequence length="477" mass="56410">MEHPSHSFYTEKERPQRTRYFVANKNNRDTVRQYLNPRIRARYLRFVPVTWNKWICMRVEIYGCDAGESLQDKLEKKLLDISKERVEYVFTYPGLIKNPYRKDINIYYKRTVVRCGVLPRYGVQWGNHHYLKEILDLTQTAWVQKTFKNEFNASSSYVLFLDERRILKTRSSKHFMCKGKMRDGTELYRHHVITAKVGFKAPTKYDSRPFLLIGTKAHWNSGLEVPQIIVQQRVDPAYDGGKPIWETPAVVYASGSVASIGVFVVGIPYFTVGIPRAYIDDRGWSLSYLGPVRNDIYAQTNCATLAQLKGFDHYVWKENMCYSSHAIPANIYKMPDNYPKNSDKEHREWNRPHFIKGMRKFEKYEVTWSKFDRTRNRWVQLFKYVVLDPDRQNSLLFTMKFVNDNDYYTYVRTRARGRYRAYDKAYYGDYFTGSHVLDIERLTAADLGTYKVEVYIPGRKVGNEAIIELRHEGEREK</sequence>
<accession>A0A9W9ZYE5</accession>
<comment type="caution">
    <text evidence="2">The sequence shown here is derived from an EMBL/GenBank/DDBJ whole genome shotgun (WGS) entry which is preliminary data.</text>
</comment>
<dbReference type="SUPFAM" id="SSF49785">
    <property type="entry name" value="Galactose-binding domain-like"/>
    <property type="match status" value="1"/>
</dbReference>
<protein>
    <recommendedName>
        <fullName evidence="1">F5/8 type C domain-containing protein</fullName>
    </recommendedName>
</protein>
<dbReference type="PANTHER" id="PTHR24543">
    <property type="entry name" value="MULTICOPPER OXIDASE-RELATED"/>
    <property type="match status" value="1"/>
</dbReference>
<dbReference type="InterPro" id="IPR000421">
    <property type="entry name" value="FA58C"/>
</dbReference>
<dbReference type="PANTHER" id="PTHR24543:SF291">
    <property type="entry name" value="SMOKE ALARM, ISOFORM D"/>
    <property type="match status" value="1"/>
</dbReference>
<dbReference type="PROSITE" id="PS01286">
    <property type="entry name" value="FA58C_2"/>
    <property type="match status" value="1"/>
</dbReference>
<dbReference type="OrthoDB" id="5959189at2759"/>
<dbReference type="InterPro" id="IPR008979">
    <property type="entry name" value="Galactose-bd-like_sf"/>
</dbReference>
<dbReference type="EMBL" id="MU825420">
    <property type="protein sequence ID" value="KAJ7390138.1"/>
    <property type="molecule type" value="Genomic_DNA"/>
</dbReference>
<keyword evidence="3" id="KW-1185">Reference proteome</keyword>
<dbReference type="AlphaFoldDB" id="A0A9W9ZYE5"/>
<dbReference type="PROSITE" id="PS50022">
    <property type="entry name" value="FA58C_3"/>
    <property type="match status" value="1"/>
</dbReference>